<accession>A0AAU9NX31</accession>
<dbReference type="InterPro" id="IPR000504">
    <property type="entry name" value="RRM_dom"/>
</dbReference>
<evidence type="ECO:0000313" key="4">
    <source>
        <dbReference type="EMBL" id="CAH1442510.1"/>
    </source>
</evidence>
<feature type="compositionally biased region" description="Acidic residues" evidence="2">
    <location>
        <begin position="344"/>
        <end position="366"/>
    </location>
</feature>
<proteinExistence type="predicted"/>
<dbReference type="SMART" id="SM00360">
    <property type="entry name" value="RRM"/>
    <property type="match status" value="1"/>
</dbReference>
<dbReference type="Gene3D" id="3.30.70.330">
    <property type="match status" value="1"/>
</dbReference>
<dbReference type="AlphaFoldDB" id="A0AAU9NX31"/>
<sequence length="632" mass="71331">MEWTEVRRRKTPARSVHVQETTYFVTNVPEQARKGEIREAFGRFGKITDVYMGDKKGKNGKYFVFVRFGEVKDVMELEAKINGMIYRGNRLEVNLAKHRKKETPKPPIAIVNRRSVQGNNAGTWNTFRDHRTFADITRDPHMPAKNSGQFVPQAPPGPRPIQLQRDDQTYHWLHKTSLIGETLTLDHLGHLPKLLRDNGETELEIKYIGGLRVLLLFGNSVDAKEFLNTENRWKEYLKWVNWSDKTDMQVKRVAWIRILGLPLYLWGDRNFTAITEHLGKTIAPYEDLPNRVDLSCPKIGILTSRKTRINDELHVGMDGKVFKIGITEFDEEWFPFRFDTSEDYYEIPDGDDEEDGEYGDEEEDGVSDTYMGNSDGEKEEGEISPELQTERDVDKPDGGKGTNAVIGDESPAKHPVDWREVIGTSEEEQRAHGEQTMVRDSMMTEHEASPIILKELNVNGNIPGRSHNTNGRRPDPCMNLSPNLNGPLYGLPPISCFGPFSSPIATNKVRGQSSEVCSSLGKRRRLERDENRRSPPLINSMAALSDLDEPPTHMASQSTVPIRIDHAPIDINRAPSEDQVFANENEPEGSSSSSIEVRKTVEIGNALGFEISSNDPILKGVMGETGDDIAPQ</sequence>
<dbReference type="InterPro" id="IPR012677">
    <property type="entry name" value="Nucleotide-bd_a/b_plait_sf"/>
</dbReference>
<dbReference type="SUPFAM" id="SSF54928">
    <property type="entry name" value="RNA-binding domain, RBD"/>
    <property type="match status" value="1"/>
</dbReference>
<evidence type="ECO:0000256" key="1">
    <source>
        <dbReference type="PROSITE-ProRule" id="PRU00176"/>
    </source>
</evidence>
<evidence type="ECO:0000313" key="5">
    <source>
        <dbReference type="Proteomes" id="UP001157418"/>
    </source>
</evidence>
<evidence type="ECO:0000259" key="3">
    <source>
        <dbReference type="PROSITE" id="PS50102"/>
    </source>
</evidence>
<dbReference type="PROSITE" id="PS50102">
    <property type="entry name" value="RRM"/>
    <property type="match status" value="1"/>
</dbReference>
<gene>
    <name evidence="4" type="ORF">LVIROSA_LOCUS28491</name>
</gene>
<dbReference type="InterPro" id="IPR035979">
    <property type="entry name" value="RBD_domain_sf"/>
</dbReference>
<dbReference type="PANTHER" id="PTHR34427">
    <property type="entry name" value="DUF4283 DOMAIN PROTEIN"/>
    <property type="match status" value="1"/>
</dbReference>
<name>A0AAU9NX31_9ASTR</name>
<dbReference type="Pfam" id="PF00076">
    <property type="entry name" value="RRM_1"/>
    <property type="match status" value="1"/>
</dbReference>
<feature type="region of interest" description="Disordered" evidence="2">
    <location>
        <begin position="511"/>
        <end position="539"/>
    </location>
</feature>
<keyword evidence="1" id="KW-0694">RNA-binding</keyword>
<feature type="region of interest" description="Disordered" evidence="2">
    <location>
        <begin position="344"/>
        <end position="417"/>
    </location>
</feature>
<dbReference type="CDD" id="cd00590">
    <property type="entry name" value="RRM_SF"/>
    <property type="match status" value="1"/>
</dbReference>
<feature type="domain" description="RRM" evidence="3">
    <location>
        <begin position="21"/>
        <end position="98"/>
    </location>
</feature>
<organism evidence="4 5">
    <name type="scientific">Lactuca virosa</name>
    <dbReference type="NCBI Taxonomy" id="75947"/>
    <lineage>
        <taxon>Eukaryota</taxon>
        <taxon>Viridiplantae</taxon>
        <taxon>Streptophyta</taxon>
        <taxon>Embryophyta</taxon>
        <taxon>Tracheophyta</taxon>
        <taxon>Spermatophyta</taxon>
        <taxon>Magnoliopsida</taxon>
        <taxon>eudicotyledons</taxon>
        <taxon>Gunneridae</taxon>
        <taxon>Pentapetalae</taxon>
        <taxon>asterids</taxon>
        <taxon>campanulids</taxon>
        <taxon>Asterales</taxon>
        <taxon>Asteraceae</taxon>
        <taxon>Cichorioideae</taxon>
        <taxon>Cichorieae</taxon>
        <taxon>Lactucinae</taxon>
        <taxon>Lactuca</taxon>
    </lineage>
</organism>
<keyword evidence="5" id="KW-1185">Reference proteome</keyword>
<comment type="caution">
    <text evidence="4">The sequence shown here is derived from an EMBL/GenBank/DDBJ whole genome shotgun (WGS) entry which is preliminary data.</text>
</comment>
<reference evidence="4 5" key="1">
    <citation type="submission" date="2022-01" db="EMBL/GenBank/DDBJ databases">
        <authorList>
            <person name="Xiong W."/>
            <person name="Schranz E."/>
        </authorList>
    </citation>
    <scope>NUCLEOTIDE SEQUENCE [LARGE SCALE GENOMIC DNA]</scope>
</reference>
<dbReference type="PANTHER" id="PTHR34427:SF5">
    <property type="entry name" value="DUF4283 DOMAIN-CONTAINING PROTEIN"/>
    <property type="match status" value="1"/>
</dbReference>
<evidence type="ECO:0000256" key="2">
    <source>
        <dbReference type="SAM" id="MobiDB-lite"/>
    </source>
</evidence>
<protein>
    <recommendedName>
        <fullName evidence="3">RRM domain-containing protein</fullName>
    </recommendedName>
</protein>
<dbReference type="EMBL" id="CAKMRJ010005412">
    <property type="protein sequence ID" value="CAH1442510.1"/>
    <property type="molecule type" value="Genomic_DNA"/>
</dbReference>
<feature type="compositionally biased region" description="Basic and acidic residues" evidence="2">
    <location>
        <begin position="388"/>
        <end position="398"/>
    </location>
</feature>
<dbReference type="Proteomes" id="UP001157418">
    <property type="component" value="Unassembled WGS sequence"/>
</dbReference>
<dbReference type="GO" id="GO:0003723">
    <property type="term" value="F:RNA binding"/>
    <property type="evidence" value="ECO:0007669"/>
    <property type="project" value="UniProtKB-UniRule"/>
</dbReference>